<dbReference type="RefSeq" id="XP_045956624.1">
    <property type="nucleotide sequence ID" value="XM_046100439.1"/>
</dbReference>
<dbReference type="GeneID" id="70129331"/>
<dbReference type="AlphaFoldDB" id="A0A9P8UHM2"/>
<dbReference type="InterPro" id="IPR009959">
    <property type="entry name" value="Cyclase_SnoaL-like"/>
</dbReference>
<protein>
    <submittedName>
        <fullName evidence="1">Ester cyclase</fullName>
    </submittedName>
</protein>
<reference evidence="1" key="1">
    <citation type="journal article" date="2021" name="Nat. Commun.">
        <title>Genetic determinants of endophytism in the Arabidopsis root mycobiome.</title>
        <authorList>
            <person name="Mesny F."/>
            <person name="Miyauchi S."/>
            <person name="Thiergart T."/>
            <person name="Pickel B."/>
            <person name="Atanasova L."/>
            <person name="Karlsson M."/>
            <person name="Huettel B."/>
            <person name="Barry K.W."/>
            <person name="Haridas S."/>
            <person name="Chen C."/>
            <person name="Bauer D."/>
            <person name="Andreopoulos W."/>
            <person name="Pangilinan J."/>
            <person name="LaButti K."/>
            <person name="Riley R."/>
            <person name="Lipzen A."/>
            <person name="Clum A."/>
            <person name="Drula E."/>
            <person name="Henrissat B."/>
            <person name="Kohler A."/>
            <person name="Grigoriev I.V."/>
            <person name="Martin F.M."/>
            <person name="Hacquard S."/>
        </authorList>
    </citation>
    <scope>NUCLEOTIDE SEQUENCE</scope>
    <source>
        <strain evidence="1">MPI-SDFR-AT-0073</strain>
    </source>
</reference>
<accession>A0A9P8UHM2</accession>
<dbReference type="GO" id="GO:0030638">
    <property type="term" value="P:polyketide metabolic process"/>
    <property type="evidence" value="ECO:0007669"/>
    <property type="project" value="InterPro"/>
</dbReference>
<dbReference type="SUPFAM" id="SSF54427">
    <property type="entry name" value="NTF2-like"/>
    <property type="match status" value="1"/>
</dbReference>
<organism evidence="1 2">
    <name type="scientific">Truncatella angustata</name>
    <dbReference type="NCBI Taxonomy" id="152316"/>
    <lineage>
        <taxon>Eukaryota</taxon>
        <taxon>Fungi</taxon>
        <taxon>Dikarya</taxon>
        <taxon>Ascomycota</taxon>
        <taxon>Pezizomycotina</taxon>
        <taxon>Sordariomycetes</taxon>
        <taxon>Xylariomycetidae</taxon>
        <taxon>Amphisphaeriales</taxon>
        <taxon>Sporocadaceae</taxon>
        <taxon>Truncatella</taxon>
    </lineage>
</organism>
<dbReference type="InterPro" id="IPR032710">
    <property type="entry name" value="NTF2-like_dom_sf"/>
</dbReference>
<sequence>MAEIAGSNVERMRAFVKDVQQNGNLELFDRFIHPDCRDHPLTPGQPNDYKAIRGIIEGLHDSFSDIKVEILHCVEHDGTVATNKILSGVLVKEWNGMVPDGKRVQMRIMDFVRFHGGRMIEHWATANPLGDG</sequence>
<dbReference type="Gene3D" id="3.10.450.50">
    <property type="match status" value="1"/>
</dbReference>
<evidence type="ECO:0000313" key="2">
    <source>
        <dbReference type="Proteomes" id="UP000758603"/>
    </source>
</evidence>
<dbReference type="EMBL" id="JAGPXC010000006">
    <property type="protein sequence ID" value="KAH6652346.1"/>
    <property type="molecule type" value="Genomic_DNA"/>
</dbReference>
<dbReference type="Pfam" id="PF07366">
    <property type="entry name" value="SnoaL"/>
    <property type="match status" value="1"/>
</dbReference>
<proteinExistence type="predicted"/>
<dbReference type="OrthoDB" id="2830113at2759"/>
<gene>
    <name evidence="1" type="ORF">BKA67DRAFT_538164</name>
</gene>
<evidence type="ECO:0000313" key="1">
    <source>
        <dbReference type="EMBL" id="KAH6652346.1"/>
    </source>
</evidence>
<comment type="caution">
    <text evidence="1">The sequence shown here is derived from an EMBL/GenBank/DDBJ whole genome shotgun (WGS) entry which is preliminary data.</text>
</comment>
<name>A0A9P8UHM2_9PEZI</name>
<dbReference type="Proteomes" id="UP000758603">
    <property type="component" value="Unassembled WGS sequence"/>
</dbReference>
<keyword evidence="2" id="KW-1185">Reference proteome</keyword>